<feature type="region of interest" description="Disordered" evidence="3">
    <location>
        <begin position="310"/>
        <end position="337"/>
    </location>
</feature>
<keyword evidence="4" id="KW-0732">Signal</keyword>
<proteinExistence type="inferred from homology"/>
<feature type="signal peptide" evidence="4">
    <location>
        <begin position="1"/>
        <end position="25"/>
    </location>
</feature>
<dbReference type="PANTHER" id="PTHR30469:SF15">
    <property type="entry name" value="HLYD FAMILY OF SECRETION PROTEINS"/>
    <property type="match status" value="1"/>
</dbReference>
<evidence type="ECO:0000256" key="1">
    <source>
        <dbReference type="ARBA" id="ARBA00009477"/>
    </source>
</evidence>
<dbReference type="AlphaFoldDB" id="A0A2Z4FMR5"/>
<evidence type="ECO:0000256" key="3">
    <source>
        <dbReference type="SAM" id="MobiDB-lite"/>
    </source>
</evidence>
<dbReference type="GO" id="GO:0015562">
    <property type="term" value="F:efflux transmembrane transporter activity"/>
    <property type="evidence" value="ECO:0007669"/>
    <property type="project" value="TreeGrafter"/>
</dbReference>
<dbReference type="Proteomes" id="UP000249799">
    <property type="component" value="Chromosome"/>
</dbReference>
<evidence type="ECO:0000256" key="2">
    <source>
        <dbReference type="SAM" id="Coils"/>
    </source>
</evidence>
<dbReference type="InterPro" id="IPR058792">
    <property type="entry name" value="Beta-barrel_RND_2"/>
</dbReference>
<dbReference type="Gene3D" id="2.40.50.100">
    <property type="match status" value="1"/>
</dbReference>
<feature type="domain" description="CusB-like beta-barrel" evidence="6">
    <location>
        <begin position="228"/>
        <end position="301"/>
    </location>
</feature>
<feature type="region of interest" description="Disordered" evidence="3">
    <location>
        <begin position="31"/>
        <end position="73"/>
    </location>
</feature>
<dbReference type="RefSeq" id="WP_111335596.1">
    <property type="nucleotide sequence ID" value="NZ_CP030032.1"/>
</dbReference>
<dbReference type="NCBIfam" id="TIGR01730">
    <property type="entry name" value="RND_mfp"/>
    <property type="match status" value="1"/>
</dbReference>
<protein>
    <submittedName>
        <fullName evidence="7">Uncharacterized protein</fullName>
    </submittedName>
</protein>
<feature type="domain" description="Multidrug resistance protein MdtA-like barrel-sandwich hybrid" evidence="5">
    <location>
        <begin position="79"/>
        <end position="210"/>
    </location>
</feature>
<dbReference type="PROSITE" id="PS51257">
    <property type="entry name" value="PROKAR_LIPOPROTEIN"/>
    <property type="match status" value="1"/>
</dbReference>
<comment type="similarity">
    <text evidence="1">Belongs to the membrane fusion protein (MFP) (TC 8.A.1) family.</text>
</comment>
<sequence>MKMTQNRWKMTALLCVAIFAAGVTGCDKNEEKVDLPTKSAKADAPKAEASKKSTAATQKPTLENDTTSRRFTGSFEPQRTTKVAASVPGIIREVYVVEGQRVEKGDKLINIDAQNYRLQVNQAAAARDAAQAQVDTLQVEFERATKLREDEAIAASQLDQLTGQLAGARAQLAQAKVGVSMARTALGDALIRAPYDGVITMVDAAAGDFAAPSPAPLLMLAEVQKLNLRVSIPEQYSSQVSVGDTLYVRVDALDESMELPVTRINPMIAPHSRAFDVLAELDNSDLKVRSGMFAKVTLSKNELARGDEAAAVPAAKAADAPNAQADTQTADSDEGEK</sequence>
<feature type="compositionally biased region" description="Low complexity" evidence="3">
    <location>
        <begin position="310"/>
        <end position="330"/>
    </location>
</feature>
<dbReference type="SUPFAM" id="SSF111369">
    <property type="entry name" value="HlyD-like secretion proteins"/>
    <property type="match status" value="1"/>
</dbReference>
<feature type="coiled-coil region" evidence="2">
    <location>
        <begin position="113"/>
        <end position="147"/>
    </location>
</feature>
<feature type="compositionally biased region" description="Low complexity" evidence="3">
    <location>
        <begin position="52"/>
        <end position="61"/>
    </location>
</feature>
<dbReference type="KEGG" id="bsed:DN745_13395"/>
<evidence type="ECO:0000313" key="7">
    <source>
        <dbReference type="EMBL" id="AWV90271.1"/>
    </source>
</evidence>
<dbReference type="PANTHER" id="PTHR30469">
    <property type="entry name" value="MULTIDRUG RESISTANCE PROTEIN MDTA"/>
    <property type="match status" value="1"/>
</dbReference>
<gene>
    <name evidence="7" type="ORF">DN745_13395</name>
</gene>
<dbReference type="InterPro" id="IPR058625">
    <property type="entry name" value="MdtA-like_BSH"/>
</dbReference>
<evidence type="ECO:0000313" key="8">
    <source>
        <dbReference type="Proteomes" id="UP000249799"/>
    </source>
</evidence>
<organism evidence="7 8">
    <name type="scientific">Bradymonas sediminis</name>
    <dbReference type="NCBI Taxonomy" id="1548548"/>
    <lineage>
        <taxon>Bacteria</taxon>
        <taxon>Deltaproteobacteria</taxon>
        <taxon>Bradymonadales</taxon>
        <taxon>Bradymonadaceae</taxon>
        <taxon>Bradymonas</taxon>
    </lineage>
</organism>
<feature type="chain" id="PRO_5043983069" evidence="4">
    <location>
        <begin position="26"/>
        <end position="337"/>
    </location>
</feature>
<dbReference type="Pfam" id="PF25917">
    <property type="entry name" value="BSH_RND"/>
    <property type="match status" value="1"/>
</dbReference>
<feature type="compositionally biased region" description="Basic and acidic residues" evidence="3">
    <location>
        <begin position="31"/>
        <end position="51"/>
    </location>
</feature>
<dbReference type="OrthoDB" id="176710at2"/>
<reference evidence="7 8" key="1">
    <citation type="submission" date="2018-06" db="EMBL/GenBank/DDBJ databases">
        <title>Lujinxingia sediminis gen. nov. sp. nov., a new facultative anaerobic member of the class Deltaproteobacteria, and proposal of Lujinxingaceae fam. nov.</title>
        <authorList>
            <person name="Guo L.-Y."/>
            <person name="Li C.-M."/>
            <person name="Wang S."/>
            <person name="Du Z.-J."/>
        </authorList>
    </citation>
    <scope>NUCLEOTIDE SEQUENCE [LARGE SCALE GENOMIC DNA]</scope>
    <source>
        <strain evidence="7 8">FA350</strain>
    </source>
</reference>
<dbReference type="Gene3D" id="2.40.30.170">
    <property type="match status" value="1"/>
</dbReference>
<keyword evidence="2" id="KW-0175">Coiled coil</keyword>
<feature type="compositionally biased region" description="Polar residues" evidence="3">
    <location>
        <begin position="63"/>
        <end position="73"/>
    </location>
</feature>
<dbReference type="GO" id="GO:1990281">
    <property type="term" value="C:efflux pump complex"/>
    <property type="evidence" value="ECO:0007669"/>
    <property type="project" value="TreeGrafter"/>
</dbReference>
<evidence type="ECO:0000259" key="5">
    <source>
        <dbReference type="Pfam" id="PF25917"/>
    </source>
</evidence>
<accession>A0A2Z4FMR5</accession>
<dbReference type="InterPro" id="IPR006143">
    <property type="entry name" value="RND_pump_MFP"/>
</dbReference>
<name>A0A2Z4FMR5_9DELT</name>
<evidence type="ECO:0000259" key="6">
    <source>
        <dbReference type="Pfam" id="PF25954"/>
    </source>
</evidence>
<evidence type="ECO:0000256" key="4">
    <source>
        <dbReference type="SAM" id="SignalP"/>
    </source>
</evidence>
<dbReference type="Pfam" id="PF25954">
    <property type="entry name" value="Beta-barrel_RND_2"/>
    <property type="match status" value="1"/>
</dbReference>
<dbReference type="EMBL" id="CP030032">
    <property type="protein sequence ID" value="AWV90271.1"/>
    <property type="molecule type" value="Genomic_DNA"/>
</dbReference>
<keyword evidence="8" id="KW-1185">Reference proteome</keyword>
<dbReference type="Gene3D" id="1.10.287.470">
    <property type="entry name" value="Helix hairpin bin"/>
    <property type="match status" value="1"/>
</dbReference>